<protein>
    <submittedName>
        <fullName evidence="1">Uncharacterized protein</fullName>
    </submittedName>
</protein>
<evidence type="ECO:0000313" key="2">
    <source>
        <dbReference type="Proteomes" id="UP001630127"/>
    </source>
</evidence>
<dbReference type="AlphaFoldDB" id="A0ABD2Y8W5"/>
<dbReference type="EMBL" id="JBJUIK010000015">
    <property type="protein sequence ID" value="KAL3502867.1"/>
    <property type="molecule type" value="Genomic_DNA"/>
</dbReference>
<proteinExistence type="predicted"/>
<keyword evidence="2" id="KW-1185">Reference proteome</keyword>
<organism evidence="1 2">
    <name type="scientific">Cinchona calisaya</name>
    <dbReference type="NCBI Taxonomy" id="153742"/>
    <lineage>
        <taxon>Eukaryota</taxon>
        <taxon>Viridiplantae</taxon>
        <taxon>Streptophyta</taxon>
        <taxon>Embryophyta</taxon>
        <taxon>Tracheophyta</taxon>
        <taxon>Spermatophyta</taxon>
        <taxon>Magnoliopsida</taxon>
        <taxon>eudicotyledons</taxon>
        <taxon>Gunneridae</taxon>
        <taxon>Pentapetalae</taxon>
        <taxon>asterids</taxon>
        <taxon>lamiids</taxon>
        <taxon>Gentianales</taxon>
        <taxon>Rubiaceae</taxon>
        <taxon>Cinchonoideae</taxon>
        <taxon>Cinchoneae</taxon>
        <taxon>Cinchona</taxon>
    </lineage>
</organism>
<comment type="caution">
    <text evidence="1">The sequence shown here is derived from an EMBL/GenBank/DDBJ whole genome shotgun (WGS) entry which is preliminary data.</text>
</comment>
<gene>
    <name evidence="1" type="ORF">ACH5RR_037316</name>
</gene>
<reference evidence="1 2" key="1">
    <citation type="submission" date="2024-11" db="EMBL/GenBank/DDBJ databases">
        <title>A near-complete genome assembly of Cinchona calisaya.</title>
        <authorList>
            <person name="Lian D.C."/>
            <person name="Zhao X.W."/>
            <person name="Wei L."/>
        </authorList>
    </citation>
    <scope>NUCLEOTIDE SEQUENCE [LARGE SCALE GENOMIC DNA]</scope>
    <source>
        <tissue evidence="1">Nenye</tissue>
    </source>
</reference>
<sequence length="97" mass="11213">MLVYKKIVENVKIFKFILDLYKSLMNSSGEFLVPSSSSTHEAFLEVRGEEQEETNDGNSAILEYFRNFSLSIDKDKFRHCCKMVDLSVSIVFFLDIS</sequence>
<dbReference type="Proteomes" id="UP001630127">
    <property type="component" value="Unassembled WGS sequence"/>
</dbReference>
<name>A0ABD2Y8W5_9GENT</name>
<accession>A0ABD2Y8W5</accession>
<evidence type="ECO:0000313" key="1">
    <source>
        <dbReference type="EMBL" id="KAL3502867.1"/>
    </source>
</evidence>